<accession>A0AAF3J6U1</accession>
<evidence type="ECO:0000313" key="1">
    <source>
        <dbReference type="Proteomes" id="UP000887575"/>
    </source>
</evidence>
<dbReference type="AlphaFoldDB" id="A0AAF3J6U1"/>
<protein>
    <submittedName>
        <fullName evidence="2">Uncharacterized protein</fullName>
    </submittedName>
</protein>
<evidence type="ECO:0000313" key="2">
    <source>
        <dbReference type="WBParaSite" id="MBELARI_LOCUS19812"/>
    </source>
</evidence>
<name>A0AAF3J6U1_9BILA</name>
<dbReference type="Proteomes" id="UP000887575">
    <property type="component" value="Unassembled WGS sequence"/>
</dbReference>
<dbReference type="WBParaSite" id="MBELARI_LOCUS19812">
    <property type="protein sequence ID" value="MBELARI_LOCUS19812"/>
    <property type="gene ID" value="MBELARI_LOCUS19812"/>
</dbReference>
<organism evidence="1 2">
    <name type="scientific">Mesorhabditis belari</name>
    <dbReference type="NCBI Taxonomy" id="2138241"/>
    <lineage>
        <taxon>Eukaryota</taxon>
        <taxon>Metazoa</taxon>
        <taxon>Ecdysozoa</taxon>
        <taxon>Nematoda</taxon>
        <taxon>Chromadorea</taxon>
        <taxon>Rhabditida</taxon>
        <taxon>Rhabditina</taxon>
        <taxon>Rhabditomorpha</taxon>
        <taxon>Rhabditoidea</taxon>
        <taxon>Rhabditidae</taxon>
        <taxon>Mesorhabditinae</taxon>
        <taxon>Mesorhabditis</taxon>
    </lineage>
</organism>
<sequence length="151" mass="16565">MLKIKDLEKNTTKCFQLPADPLLSPVPACLTTDCGKCTMTSPVLEIDTTTSNKTVPFYPDFLRQNAQGCVVRVMGCPTEIPGVGSMLEFDYDYNKAVSRSRFDVTAVLVCNGTGDGWEFTPRRPETNWVGNKSVVHVAQCFGPTCENTNAC</sequence>
<reference evidence="2" key="1">
    <citation type="submission" date="2024-02" db="UniProtKB">
        <authorList>
            <consortium name="WormBaseParasite"/>
        </authorList>
    </citation>
    <scope>IDENTIFICATION</scope>
</reference>
<proteinExistence type="predicted"/>
<keyword evidence="1" id="KW-1185">Reference proteome</keyword>